<evidence type="ECO:0000256" key="8">
    <source>
        <dbReference type="ARBA" id="ARBA00023136"/>
    </source>
</evidence>
<dbReference type="SUPFAM" id="SSF52540">
    <property type="entry name" value="P-loop containing nucleoside triphosphate hydrolases"/>
    <property type="match status" value="1"/>
</dbReference>
<dbReference type="GO" id="GO:0006824">
    <property type="term" value="P:cobalt ion transport"/>
    <property type="evidence" value="ECO:0007669"/>
    <property type="project" value="InterPro"/>
</dbReference>
<dbReference type="PROSITE" id="PS00211">
    <property type="entry name" value="ABC_TRANSPORTER_1"/>
    <property type="match status" value="1"/>
</dbReference>
<evidence type="ECO:0000313" key="13">
    <source>
        <dbReference type="Proteomes" id="UP000186940"/>
    </source>
</evidence>
<keyword evidence="6 10" id="KW-0067">ATP-binding</keyword>
<dbReference type="PATRIC" id="fig|1838285.3.peg.1229"/>
<comment type="function">
    <text evidence="10">Part of an ABC transporter complex. Responsible for energy coupling to the transport system.</text>
</comment>
<dbReference type="InterPro" id="IPR005876">
    <property type="entry name" value="Co_trans_ATP-bd"/>
</dbReference>
<dbReference type="InterPro" id="IPR017871">
    <property type="entry name" value="ABC_transporter-like_CS"/>
</dbReference>
<dbReference type="AlphaFoldDB" id="A0A1F2P9R4"/>
<sequence>MRPAISIKDLTYTYPDGTCALNGISAEILEGESVALLGPNGAGKSTLMLHLNGILGGGEGSVEIFGDRIGSVDLKEIRKRVGIVFQDPDDQLFMPTLFDDVAFGPRNLGIPENEVKERVGRALRKVGLEGFEDRLPHHLSFGQKKRAAFATILSMDPDIIVLDEPTSNLDPKSRSELIRVIAKLREEGKTLITATHDVNAVPEIADRVIVLNRIIIGEGTVREVLLDSNLLEAANLTTPDVVQLFELLGCFGYDCKNLPLSMDEAVTHLTRTIETANGKHVHLHIHEHTHQEIGEVREKYNHRHAHS</sequence>
<proteinExistence type="inferred from homology"/>
<evidence type="ECO:0000256" key="2">
    <source>
        <dbReference type="ARBA" id="ARBA00005417"/>
    </source>
</evidence>
<dbReference type="InterPro" id="IPR003439">
    <property type="entry name" value="ABC_transporter-like_ATP-bd"/>
</dbReference>
<dbReference type="SMART" id="SM00382">
    <property type="entry name" value="AAA"/>
    <property type="match status" value="1"/>
</dbReference>
<dbReference type="PANTHER" id="PTHR43553">
    <property type="entry name" value="HEAVY METAL TRANSPORTER"/>
    <property type="match status" value="1"/>
</dbReference>
<evidence type="ECO:0000313" key="12">
    <source>
        <dbReference type="EMBL" id="OFV67834.1"/>
    </source>
</evidence>
<dbReference type="Gene3D" id="3.40.50.300">
    <property type="entry name" value="P-loop containing nucleotide triphosphate hydrolases"/>
    <property type="match status" value="1"/>
</dbReference>
<gene>
    <name evidence="12" type="ORF">SCAL_001209</name>
</gene>
<dbReference type="Proteomes" id="UP000186940">
    <property type="component" value="Unassembled WGS sequence"/>
</dbReference>
<evidence type="ECO:0000256" key="6">
    <source>
        <dbReference type="ARBA" id="ARBA00022840"/>
    </source>
</evidence>
<name>A0A1F2P9R4_9EURY</name>
<keyword evidence="5 10" id="KW-0547">Nucleotide-binding</keyword>
<keyword evidence="3 10" id="KW-0813">Transport</keyword>
<evidence type="ECO:0000256" key="1">
    <source>
        <dbReference type="ARBA" id="ARBA00004202"/>
    </source>
</evidence>
<reference evidence="12" key="1">
    <citation type="submission" date="2016-05" db="EMBL/GenBank/DDBJ databases">
        <title>Microbial consortia oxidize butane by reversing methanogenesis.</title>
        <authorList>
            <person name="Laso-Perez R."/>
            <person name="Richter M."/>
            <person name="Wegener G."/>
            <person name="Musat F."/>
        </authorList>
    </citation>
    <scope>NUCLEOTIDE SEQUENCE [LARGE SCALE GENOMIC DNA]</scope>
    <source>
        <strain evidence="12">BOX2</strain>
    </source>
</reference>
<dbReference type="InterPro" id="IPR015856">
    <property type="entry name" value="ABC_transpr_CbiO/EcfA_su"/>
</dbReference>
<comment type="function">
    <text evidence="9">Probably part of an ABC transporter complex. Responsible for energy coupling to the transport system.</text>
</comment>
<dbReference type="EMBL" id="LYOS01000003">
    <property type="protein sequence ID" value="OFV67834.1"/>
    <property type="molecule type" value="Genomic_DNA"/>
</dbReference>
<evidence type="ECO:0000256" key="10">
    <source>
        <dbReference type="RuleBase" id="RU364103"/>
    </source>
</evidence>
<evidence type="ECO:0000256" key="3">
    <source>
        <dbReference type="ARBA" id="ARBA00022448"/>
    </source>
</evidence>
<dbReference type="NCBIfam" id="TIGR01166">
    <property type="entry name" value="cbiO"/>
    <property type="match status" value="1"/>
</dbReference>
<dbReference type="FunFam" id="3.40.50.300:FF:000224">
    <property type="entry name" value="Energy-coupling factor transporter ATP-binding protein EcfA"/>
    <property type="match status" value="1"/>
</dbReference>
<keyword evidence="13" id="KW-1185">Reference proteome</keyword>
<evidence type="ECO:0000256" key="9">
    <source>
        <dbReference type="ARBA" id="ARBA00025157"/>
    </source>
</evidence>
<dbReference type="InterPro" id="IPR003593">
    <property type="entry name" value="AAA+_ATPase"/>
</dbReference>
<evidence type="ECO:0000256" key="4">
    <source>
        <dbReference type="ARBA" id="ARBA00022475"/>
    </source>
</evidence>
<dbReference type="PANTHER" id="PTHR43553:SF24">
    <property type="entry name" value="ENERGY-COUPLING FACTOR TRANSPORTER ATP-BINDING PROTEIN ECFA1"/>
    <property type="match status" value="1"/>
</dbReference>
<dbReference type="GO" id="GO:0042626">
    <property type="term" value="F:ATPase-coupled transmembrane transporter activity"/>
    <property type="evidence" value="ECO:0007669"/>
    <property type="project" value="TreeGrafter"/>
</dbReference>
<comment type="caution">
    <text evidence="12">The sequence shown here is derived from an EMBL/GenBank/DDBJ whole genome shotgun (WGS) entry which is preliminary data.</text>
</comment>
<dbReference type="InterPro" id="IPR027417">
    <property type="entry name" value="P-loop_NTPase"/>
</dbReference>
<dbReference type="PROSITE" id="PS50893">
    <property type="entry name" value="ABC_TRANSPORTER_2"/>
    <property type="match status" value="1"/>
</dbReference>
<accession>A0A1F2P9R4</accession>
<dbReference type="InterPro" id="IPR050095">
    <property type="entry name" value="ECF_ABC_transporter_ATP-bd"/>
</dbReference>
<evidence type="ECO:0000256" key="5">
    <source>
        <dbReference type="ARBA" id="ARBA00022741"/>
    </source>
</evidence>
<keyword evidence="7" id="KW-1278">Translocase</keyword>
<dbReference type="GO" id="GO:0043190">
    <property type="term" value="C:ATP-binding cassette (ABC) transporter complex"/>
    <property type="evidence" value="ECO:0007669"/>
    <property type="project" value="TreeGrafter"/>
</dbReference>
<protein>
    <recommendedName>
        <fullName evidence="10">ABC transporter ATP-binding protein</fullName>
    </recommendedName>
</protein>
<dbReference type="GO" id="GO:0016887">
    <property type="term" value="F:ATP hydrolysis activity"/>
    <property type="evidence" value="ECO:0007669"/>
    <property type="project" value="InterPro"/>
</dbReference>
<dbReference type="STRING" id="1838285.SCAL_001209"/>
<organism evidence="12 13">
    <name type="scientific">Candidatus Syntropharchaeum caldarium</name>
    <dbReference type="NCBI Taxonomy" id="1838285"/>
    <lineage>
        <taxon>Archaea</taxon>
        <taxon>Methanobacteriati</taxon>
        <taxon>Methanobacteriota</taxon>
        <taxon>Stenosarchaea group</taxon>
        <taxon>Methanomicrobia</taxon>
        <taxon>Methanosarcinales</taxon>
        <taxon>ANME-2 cluster</taxon>
        <taxon>Candidatus Syntropharchaeum</taxon>
    </lineage>
</organism>
<dbReference type="Pfam" id="PF00005">
    <property type="entry name" value="ABC_tran"/>
    <property type="match status" value="1"/>
</dbReference>
<comment type="subcellular location">
    <subcellularLocation>
        <location evidence="1 10">Cell membrane</location>
        <topology evidence="1 10">Peripheral membrane protein</topology>
    </subcellularLocation>
</comment>
<dbReference type="CDD" id="cd03225">
    <property type="entry name" value="ABC_cobalt_CbiO_domain1"/>
    <property type="match status" value="1"/>
</dbReference>
<evidence type="ECO:0000259" key="11">
    <source>
        <dbReference type="PROSITE" id="PS50893"/>
    </source>
</evidence>
<keyword evidence="4 10" id="KW-1003">Cell membrane</keyword>
<keyword evidence="8 10" id="KW-0472">Membrane</keyword>
<feature type="domain" description="ABC transporter" evidence="11">
    <location>
        <begin position="5"/>
        <end position="238"/>
    </location>
</feature>
<evidence type="ECO:0000256" key="7">
    <source>
        <dbReference type="ARBA" id="ARBA00022967"/>
    </source>
</evidence>
<comment type="similarity">
    <text evidence="2 10">Belongs to the ABC transporter superfamily.</text>
</comment>
<dbReference type="GO" id="GO:0005524">
    <property type="term" value="F:ATP binding"/>
    <property type="evidence" value="ECO:0007669"/>
    <property type="project" value="UniProtKB-UniRule"/>
</dbReference>